<dbReference type="AlphaFoldDB" id="A0AAV4RYC5"/>
<proteinExistence type="predicted"/>
<dbReference type="EMBL" id="BPLR01008683">
    <property type="protein sequence ID" value="GIY26440.1"/>
    <property type="molecule type" value="Genomic_DNA"/>
</dbReference>
<evidence type="ECO:0000313" key="1">
    <source>
        <dbReference type="EMBL" id="GIY26440.1"/>
    </source>
</evidence>
<gene>
    <name evidence="1" type="ORF">CEXT_24141</name>
</gene>
<evidence type="ECO:0000313" key="2">
    <source>
        <dbReference type="Proteomes" id="UP001054945"/>
    </source>
</evidence>
<sequence>MGYHSILCHQLKKEKAKHQSGIHHISPSSTVVENSIGVSNNLNVNNFTEFTPPTTPDTPLVQPNHGTLSVEEQNITDSDYSQTALSDLSQILDKSSDELSVPLYGSLHHVWNVENESGIHAFAVVPDINNENVEKYICWKCVHFTCVDSNSIVVHYRQVHQVEGDIVAVYTLKEEEPAPCSSD</sequence>
<protein>
    <recommendedName>
        <fullName evidence="3">C2H2-type domain-containing protein</fullName>
    </recommendedName>
</protein>
<dbReference type="Proteomes" id="UP001054945">
    <property type="component" value="Unassembled WGS sequence"/>
</dbReference>
<evidence type="ECO:0008006" key="3">
    <source>
        <dbReference type="Google" id="ProtNLM"/>
    </source>
</evidence>
<reference evidence="1 2" key="1">
    <citation type="submission" date="2021-06" db="EMBL/GenBank/DDBJ databases">
        <title>Caerostris extrusa draft genome.</title>
        <authorList>
            <person name="Kono N."/>
            <person name="Arakawa K."/>
        </authorList>
    </citation>
    <scope>NUCLEOTIDE SEQUENCE [LARGE SCALE GENOMIC DNA]</scope>
</reference>
<comment type="caution">
    <text evidence="1">The sequence shown here is derived from an EMBL/GenBank/DDBJ whole genome shotgun (WGS) entry which is preliminary data.</text>
</comment>
<organism evidence="1 2">
    <name type="scientific">Caerostris extrusa</name>
    <name type="common">Bark spider</name>
    <name type="synonym">Caerostris bankana</name>
    <dbReference type="NCBI Taxonomy" id="172846"/>
    <lineage>
        <taxon>Eukaryota</taxon>
        <taxon>Metazoa</taxon>
        <taxon>Ecdysozoa</taxon>
        <taxon>Arthropoda</taxon>
        <taxon>Chelicerata</taxon>
        <taxon>Arachnida</taxon>
        <taxon>Araneae</taxon>
        <taxon>Araneomorphae</taxon>
        <taxon>Entelegynae</taxon>
        <taxon>Araneoidea</taxon>
        <taxon>Araneidae</taxon>
        <taxon>Caerostris</taxon>
    </lineage>
</organism>
<keyword evidence="2" id="KW-1185">Reference proteome</keyword>
<name>A0AAV4RYC5_CAEEX</name>
<accession>A0AAV4RYC5</accession>